<reference evidence="2 3" key="1">
    <citation type="submission" date="2024-06" db="EMBL/GenBank/DDBJ databases">
        <authorList>
            <person name="Kraege A."/>
            <person name="Thomma B."/>
        </authorList>
    </citation>
    <scope>NUCLEOTIDE SEQUENCE [LARGE SCALE GENOMIC DNA]</scope>
</reference>
<accession>A0ABP1G5M4</accession>
<dbReference type="Proteomes" id="UP001497392">
    <property type="component" value="Unassembled WGS sequence"/>
</dbReference>
<name>A0ABP1G5M4_9CHLO</name>
<dbReference type="PANTHER" id="PTHR36051:SF2">
    <property type="entry name" value="DYNAMIN"/>
    <property type="match status" value="1"/>
</dbReference>
<evidence type="ECO:0000313" key="3">
    <source>
        <dbReference type="Proteomes" id="UP001497392"/>
    </source>
</evidence>
<protein>
    <submittedName>
        <fullName evidence="2">G10491 protein</fullName>
    </submittedName>
</protein>
<dbReference type="PANTHER" id="PTHR36051">
    <property type="entry name" value="DYNAMIN"/>
    <property type="match status" value="1"/>
</dbReference>
<feature type="compositionally biased region" description="Basic and acidic residues" evidence="1">
    <location>
        <begin position="128"/>
        <end position="138"/>
    </location>
</feature>
<evidence type="ECO:0000313" key="2">
    <source>
        <dbReference type="EMBL" id="CAL5227506.1"/>
    </source>
</evidence>
<proteinExistence type="predicted"/>
<keyword evidence="3" id="KW-1185">Reference proteome</keyword>
<feature type="compositionally biased region" description="Polar residues" evidence="1">
    <location>
        <begin position="146"/>
        <end position="161"/>
    </location>
</feature>
<dbReference type="EMBL" id="CAXHTA020000017">
    <property type="protein sequence ID" value="CAL5227506.1"/>
    <property type="molecule type" value="Genomic_DNA"/>
</dbReference>
<comment type="caution">
    <text evidence="2">The sequence shown here is derived from an EMBL/GenBank/DDBJ whole genome shotgun (WGS) entry which is preliminary data.</text>
</comment>
<gene>
    <name evidence="2" type="primary">g10491</name>
    <name evidence="2" type="ORF">VP750_LOCUS9412</name>
</gene>
<sequence>MVAFPCDFRIGSTGFGLIGGIGAGVGFLKPLQLGSIPAVGQIAGSLVASLSTFDSALGNPGNKVRRGIQRSGVKGLDCSAGCGVFVGYGYGIGLFLKPQAAEALQQLMQKAQGRLQTALQKALPRQIAERASGKEHHFQAARRGAQPSQLGHQLNSASSSERGLEAGAASALDGTAVPVKLPAHLNPDSNTAMTEATAQRLVEALNAYHTGLEDTSQTLSEASRHLKDVCLLLKGPRHRF</sequence>
<feature type="region of interest" description="Disordered" evidence="1">
    <location>
        <begin position="128"/>
        <end position="167"/>
    </location>
</feature>
<organism evidence="2 3">
    <name type="scientific">Coccomyxa viridis</name>
    <dbReference type="NCBI Taxonomy" id="1274662"/>
    <lineage>
        <taxon>Eukaryota</taxon>
        <taxon>Viridiplantae</taxon>
        <taxon>Chlorophyta</taxon>
        <taxon>core chlorophytes</taxon>
        <taxon>Trebouxiophyceae</taxon>
        <taxon>Trebouxiophyceae incertae sedis</taxon>
        <taxon>Coccomyxaceae</taxon>
        <taxon>Coccomyxa</taxon>
    </lineage>
</organism>
<evidence type="ECO:0000256" key="1">
    <source>
        <dbReference type="SAM" id="MobiDB-lite"/>
    </source>
</evidence>